<feature type="region of interest" description="Disordered" evidence="1">
    <location>
        <begin position="169"/>
        <end position="197"/>
    </location>
</feature>
<dbReference type="Proteomes" id="UP000649617">
    <property type="component" value="Unassembled WGS sequence"/>
</dbReference>
<accession>A0A812JZP4</accession>
<evidence type="ECO:0000256" key="1">
    <source>
        <dbReference type="SAM" id="MobiDB-lite"/>
    </source>
</evidence>
<evidence type="ECO:0000313" key="3">
    <source>
        <dbReference type="Proteomes" id="UP000649617"/>
    </source>
</evidence>
<protein>
    <submittedName>
        <fullName evidence="2">CSNK1A1 protein</fullName>
    </submittedName>
</protein>
<feature type="non-terminal residue" evidence="2">
    <location>
        <position position="460"/>
    </location>
</feature>
<sequence>ARVPVGSSVAVAPETTEWRTQSVQLETAANATDAFLQGTAAICDAVDVRFGLEHTHFRRLEEKHEHKEEHDISEELKAAKKLAGKRVAYVSPSCSWMVRRRCFHTVMAMPQHAERYFSSFCVEKGATTFHCRSVPRTGVEDGPDQLRRLTATAEIPGLSDFTRLISASSAQSGAGTEASALSDNMEDEPDDEKARSSPVLIATRAVTTGRHEFLFRILLARPTPIKAGEALDTKDVAEAFSAVFKLGVGVFANPAYSTIRPAGAWDTSLFDQQFVIPLANGETSPHTTPAGVLSDIAWLRQEQLLGAITQCEIPDEWPAGGLFDIFVLAVLEPMQKALSVAVDAGFTKPFGCEETEEIEVAREAQVWEGKRCKVAAAPKIVPMVPTRFVQTRQFLRRWRFEEVLKQDLKSGIALANVMRSSGPSPLFVPVVEVDTMALSCIGGEGGFLAQVWITSCVIYV</sequence>
<dbReference type="OrthoDB" id="422508at2759"/>
<organism evidence="2 3">
    <name type="scientific">Symbiodinium pilosum</name>
    <name type="common">Dinoflagellate</name>
    <dbReference type="NCBI Taxonomy" id="2952"/>
    <lineage>
        <taxon>Eukaryota</taxon>
        <taxon>Sar</taxon>
        <taxon>Alveolata</taxon>
        <taxon>Dinophyceae</taxon>
        <taxon>Suessiales</taxon>
        <taxon>Symbiodiniaceae</taxon>
        <taxon>Symbiodinium</taxon>
    </lineage>
</organism>
<feature type="compositionally biased region" description="Polar residues" evidence="1">
    <location>
        <begin position="169"/>
        <end position="182"/>
    </location>
</feature>
<dbReference type="AlphaFoldDB" id="A0A812JZP4"/>
<gene>
    <name evidence="2" type="primary">CSNK1A1</name>
    <name evidence="2" type="ORF">SPIL2461_LOCUS2489</name>
</gene>
<comment type="caution">
    <text evidence="2">The sequence shown here is derived from an EMBL/GenBank/DDBJ whole genome shotgun (WGS) entry which is preliminary data.</text>
</comment>
<evidence type="ECO:0000313" key="2">
    <source>
        <dbReference type="EMBL" id="CAE7214261.1"/>
    </source>
</evidence>
<keyword evidence="3" id="KW-1185">Reference proteome</keyword>
<proteinExistence type="predicted"/>
<dbReference type="EMBL" id="CAJNIZ010002763">
    <property type="protein sequence ID" value="CAE7214261.1"/>
    <property type="molecule type" value="Genomic_DNA"/>
</dbReference>
<reference evidence="2" key="1">
    <citation type="submission" date="2021-02" db="EMBL/GenBank/DDBJ databases">
        <authorList>
            <person name="Dougan E. K."/>
            <person name="Rhodes N."/>
            <person name="Thang M."/>
            <person name="Chan C."/>
        </authorList>
    </citation>
    <scope>NUCLEOTIDE SEQUENCE</scope>
</reference>
<name>A0A812JZP4_SYMPI</name>